<dbReference type="EMBL" id="AGJK01000082">
    <property type="protein sequence ID" value="EHP91995.1"/>
    <property type="molecule type" value="Genomic_DNA"/>
</dbReference>
<name>H1KKG9_METEX</name>
<dbReference type="GO" id="GO:0004519">
    <property type="term" value="F:endonuclease activity"/>
    <property type="evidence" value="ECO:0007669"/>
    <property type="project" value="UniProtKB-KW"/>
</dbReference>
<dbReference type="GO" id="GO:0008270">
    <property type="term" value="F:zinc ion binding"/>
    <property type="evidence" value="ECO:0007669"/>
    <property type="project" value="InterPro"/>
</dbReference>
<dbReference type="InterPro" id="IPR002711">
    <property type="entry name" value="HNH"/>
</dbReference>
<protein>
    <submittedName>
        <fullName evidence="2">HNH endonuclease</fullName>
    </submittedName>
</protein>
<comment type="caution">
    <text evidence="2">The sequence shown here is derived from an EMBL/GenBank/DDBJ whole genome shotgun (WGS) entry which is preliminary data.</text>
</comment>
<organism evidence="2 3">
    <name type="scientific">Methylorubrum extorquens DSM 13060</name>
    <dbReference type="NCBI Taxonomy" id="882800"/>
    <lineage>
        <taxon>Bacteria</taxon>
        <taxon>Pseudomonadati</taxon>
        <taxon>Pseudomonadota</taxon>
        <taxon>Alphaproteobacteria</taxon>
        <taxon>Hyphomicrobiales</taxon>
        <taxon>Methylobacteriaceae</taxon>
        <taxon>Methylorubrum</taxon>
    </lineage>
</organism>
<reference evidence="2 3" key="1">
    <citation type="submission" date="2011-09" db="EMBL/GenBank/DDBJ databases">
        <title>The draft genome of Methylobacterium extorquens DSM 13060.</title>
        <authorList>
            <consortium name="US DOE Joint Genome Institute (JGI-PGF)"/>
            <person name="Lucas S."/>
            <person name="Han J."/>
            <person name="Lapidus A."/>
            <person name="Cheng J.-F."/>
            <person name="Goodwin L."/>
            <person name="Pitluck S."/>
            <person name="Peters L."/>
            <person name="Land M.L."/>
            <person name="Hauser L."/>
            <person name="Koskimaki J."/>
            <person name="Halonen O."/>
            <person name="Pirttila A."/>
            <person name="Frank C."/>
            <person name="Woyke T.J."/>
        </authorList>
    </citation>
    <scope>NUCLEOTIDE SEQUENCE [LARGE SCALE GENOMIC DNA]</scope>
    <source>
        <strain evidence="2 3">DSM 13060</strain>
    </source>
</reference>
<evidence type="ECO:0000259" key="1">
    <source>
        <dbReference type="SMART" id="SM00507"/>
    </source>
</evidence>
<dbReference type="InterPro" id="IPR003615">
    <property type="entry name" value="HNH_nuc"/>
</dbReference>
<evidence type="ECO:0000313" key="2">
    <source>
        <dbReference type="EMBL" id="EHP91995.1"/>
    </source>
</evidence>
<dbReference type="AlphaFoldDB" id="H1KKG9"/>
<dbReference type="CDD" id="cd00085">
    <property type="entry name" value="HNHc"/>
    <property type="match status" value="1"/>
</dbReference>
<keyword evidence="2" id="KW-0378">Hydrolase</keyword>
<dbReference type="Proteomes" id="UP000004382">
    <property type="component" value="Unassembled WGS sequence"/>
</dbReference>
<keyword evidence="2" id="KW-0255">Endonuclease</keyword>
<dbReference type="Gene3D" id="1.10.30.50">
    <property type="match status" value="1"/>
</dbReference>
<dbReference type="SMART" id="SM00507">
    <property type="entry name" value="HNHc"/>
    <property type="match status" value="1"/>
</dbReference>
<sequence length="238" mass="26782">MARPAVSSAIKRTVRQRCRFGCVICGLPVVHYDHIDDYAVVQEHTAENITLLCPTHHQDKTSKRLPRETVRKANANPYNGRRDFTTKHQIFFDGDHIRFNIGTNIFDSYLEDGKKFSAIIAGGDHFASFIKEDDALLLNLEIRDAVLNPILSIRNGEVLVSTGVQDITMEGPHLTMTPKFSIKPVKIHFLENGVNISSGFFYAHQRIVDVSPSHVLLIPFNIIMSESYSQSNETGVVF</sequence>
<dbReference type="RefSeq" id="WP_003600998.1">
    <property type="nucleotide sequence ID" value="NZ_AGJK01000082.1"/>
</dbReference>
<feature type="domain" description="HNH nuclease" evidence="1">
    <location>
        <begin position="9"/>
        <end position="58"/>
    </location>
</feature>
<accession>H1KKG9</accession>
<dbReference type="Pfam" id="PF01844">
    <property type="entry name" value="HNH"/>
    <property type="match status" value="1"/>
</dbReference>
<evidence type="ECO:0000313" key="3">
    <source>
        <dbReference type="Proteomes" id="UP000004382"/>
    </source>
</evidence>
<dbReference type="GO" id="GO:0003676">
    <property type="term" value="F:nucleic acid binding"/>
    <property type="evidence" value="ECO:0007669"/>
    <property type="project" value="InterPro"/>
</dbReference>
<keyword evidence="2" id="KW-0540">Nuclease</keyword>
<gene>
    <name evidence="2" type="ORF">MetexDRAFT_3134</name>
</gene>
<proteinExistence type="predicted"/>